<dbReference type="Gene3D" id="1.10.260.40">
    <property type="entry name" value="lambda repressor-like DNA-binding domains"/>
    <property type="match status" value="1"/>
</dbReference>
<dbReference type="InterPro" id="IPR001387">
    <property type="entry name" value="Cro/C1-type_HTH"/>
</dbReference>
<protein>
    <submittedName>
        <fullName evidence="1">Transcriptional regulator, contains XRE-family HTH domain</fullName>
    </submittedName>
</protein>
<dbReference type="GO" id="GO:0003677">
    <property type="term" value="F:DNA binding"/>
    <property type="evidence" value="ECO:0007669"/>
    <property type="project" value="InterPro"/>
</dbReference>
<accession>A0A285HV64</accession>
<organism evidence="1 2">
    <name type="scientific">Paractinoplanes atraurantiacus</name>
    <dbReference type="NCBI Taxonomy" id="1036182"/>
    <lineage>
        <taxon>Bacteria</taxon>
        <taxon>Bacillati</taxon>
        <taxon>Actinomycetota</taxon>
        <taxon>Actinomycetes</taxon>
        <taxon>Micromonosporales</taxon>
        <taxon>Micromonosporaceae</taxon>
        <taxon>Paractinoplanes</taxon>
    </lineage>
</organism>
<dbReference type="CDD" id="cd00093">
    <property type="entry name" value="HTH_XRE"/>
    <property type="match status" value="1"/>
</dbReference>
<proteinExistence type="predicted"/>
<sequence length="395" mass="43282">MVSDDETGRLLAERLRDLRLRGFPGIQVEQSQLAVAFGVSVPLISAWEKQDRPVTPGAEYLAKYARFFASDRSLNDGHPLLPSDDDLTGDERDRRLAIEDDLMDLRAAALGLPIRPADESTNRLRASLGSRPWRFPPDEDITIVCARLPQALLENVPSSDRFDPDFVEAYRYADLDSLIELHGHIRAVNPDNTVRLRVPADLVDDDRSTHLVLLGGVDWNLTTRAIMPRVGVPIRQTSRPTAADRGAFEVAGTDRIFEASWDQAGGLTDDVALFLRAPNPFNRERTVTICNAPDPGRGDQGAGLDGGRDPAVRVAGRADRMSRQSLPGEFAEEALTVGGAAQRRGSSWTFRALRIGSSSPFSRVKAIVRSPPGCLTMTVFVSAVRVPTFACTSWS</sequence>
<dbReference type="InterPro" id="IPR010982">
    <property type="entry name" value="Lambda_DNA-bd_dom_sf"/>
</dbReference>
<dbReference type="SUPFAM" id="SSF47413">
    <property type="entry name" value="lambda repressor-like DNA-binding domains"/>
    <property type="match status" value="1"/>
</dbReference>
<keyword evidence="2" id="KW-1185">Reference proteome</keyword>
<dbReference type="AlphaFoldDB" id="A0A285HV64"/>
<evidence type="ECO:0000313" key="2">
    <source>
        <dbReference type="Proteomes" id="UP000219612"/>
    </source>
</evidence>
<reference evidence="1 2" key="1">
    <citation type="submission" date="2017-09" db="EMBL/GenBank/DDBJ databases">
        <authorList>
            <person name="Ehlers B."/>
            <person name="Leendertz F.H."/>
        </authorList>
    </citation>
    <scope>NUCLEOTIDE SEQUENCE [LARGE SCALE GENOMIC DNA]</scope>
    <source>
        <strain evidence="1 2">CGMCC 4.6857</strain>
    </source>
</reference>
<gene>
    <name evidence="1" type="ORF">SAMN05421748_105253</name>
</gene>
<dbReference type="Proteomes" id="UP000219612">
    <property type="component" value="Unassembled WGS sequence"/>
</dbReference>
<name>A0A285HV64_9ACTN</name>
<evidence type="ECO:0000313" key="1">
    <source>
        <dbReference type="EMBL" id="SNY38676.1"/>
    </source>
</evidence>
<dbReference type="EMBL" id="OBDY01000005">
    <property type="protein sequence ID" value="SNY38676.1"/>
    <property type="molecule type" value="Genomic_DNA"/>
</dbReference>